<reference evidence="2" key="3">
    <citation type="submission" date="2015-04" db="UniProtKB">
        <authorList>
            <consortium name="EnsemblPlants"/>
        </authorList>
    </citation>
    <scope>IDENTIFICATION</scope>
    <source>
        <strain evidence="2">cv. Jemalong A17</strain>
    </source>
</reference>
<reference evidence="1 3" key="1">
    <citation type="journal article" date="2011" name="Nature">
        <title>The Medicago genome provides insight into the evolution of rhizobial symbioses.</title>
        <authorList>
            <person name="Young N.D."/>
            <person name="Debelle F."/>
            <person name="Oldroyd G.E."/>
            <person name="Geurts R."/>
            <person name="Cannon S.B."/>
            <person name="Udvardi M.K."/>
            <person name="Benedito V.A."/>
            <person name="Mayer K.F."/>
            <person name="Gouzy J."/>
            <person name="Schoof H."/>
            <person name="Van de Peer Y."/>
            <person name="Proost S."/>
            <person name="Cook D.R."/>
            <person name="Meyers B.C."/>
            <person name="Spannagl M."/>
            <person name="Cheung F."/>
            <person name="De Mita S."/>
            <person name="Krishnakumar V."/>
            <person name="Gundlach H."/>
            <person name="Zhou S."/>
            <person name="Mudge J."/>
            <person name="Bharti A.K."/>
            <person name="Murray J.D."/>
            <person name="Naoumkina M.A."/>
            <person name="Rosen B."/>
            <person name="Silverstein K.A."/>
            <person name="Tang H."/>
            <person name="Rombauts S."/>
            <person name="Zhao P.X."/>
            <person name="Zhou P."/>
            <person name="Barbe V."/>
            <person name="Bardou P."/>
            <person name="Bechner M."/>
            <person name="Bellec A."/>
            <person name="Berger A."/>
            <person name="Berges H."/>
            <person name="Bidwell S."/>
            <person name="Bisseling T."/>
            <person name="Choisne N."/>
            <person name="Couloux A."/>
            <person name="Denny R."/>
            <person name="Deshpande S."/>
            <person name="Dai X."/>
            <person name="Doyle J.J."/>
            <person name="Dudez A.M."/>
            <person name="Farmer A.D."/>
            <person name="Fouteau S."/>
            <person name="Franken C."/>
            <person name="Gibelin C."/>
            <person name="Gish J."/>
            <person name="Goldstein S."/>
            <person name="Gonzalez A.J."/>
            <person name="Green P.J."/>
            <person name="Hallab A."/>
            <person name="Hartog M."/>
            <person name="Hua A."/>
            <person name="Humphray S.J."/>
            <person name="Jeong D.H."/>
            <person name="Jing Y."/>
            <person name="Jocker A."/>
            <person name="Kenton S.M."/>
            <person name="Kim D.J."/>
            <person name="Klee K."/>
            <person name="Lai H."/>
            <person name="Lang C."/>
            <person name="Lin S."/>
            <person name="Macmil S.L."/>
            <person name="Magdelenat G."/>
            <person name="Matthews L."/>
            <person name="McCorrison J."/>
            <person name="Monaghan E.L."/>
            <person name="Mun J.H."/>
            <person name="Najar F.Z."/>
            <person name="Nicholson C."/>
            <person name="Noirot C."/>
            <person name="O'Bleness M."/>
            <person name="Paule C.R."/>
            <person name="Poulain J."/>
            <person name="Prion F."/>
            <person name="Qin B."/>
            <person name="Qu C."/>
            <person name="Retzel E.F."/>
            <person name="Riddle C."/>
            <person name="Sallet E."/>
            <person name="Samain S."/>
            <person name="Samson N."/>
            <person name="Sanders I."/>
            <person name="Saurat O."/>
            <person name="Scarpelli C."/>
            <person name="Schiex T."/>
            <person name="Segurens B."/>
            <person name="Severin A.J."/>
            <person name="Sherrier D.J."/>
            <person name="Shi R."/>
            <person name="Sims S."/>
            <person name="Singer S.R."/>
            <person name="Sinharoy S."/>
            <person name="Sterck L."/>
            <person name="Viollet A."/>
            <person name="Wang B.B."/>
            <person name="Wang K."/>
            <person name="Wang M."/>
            <person name="Wang X."/>
            <person name="Warfsmann J."/>
            <person name="Weissenbach J."/>
            <person name="White D.D."/>
            <person name="White J.D."/>
            <person name="Wiley G.B."/>
            <person name="Wincker P."/>
            <person name="Xing Y."/>
            <person name="Yang L."/>
            <person name="Yao Z."/>
            <person name="Ying F."/>
            <person name="Zhai J."/>
            <person name="Zhou L."/>
            <person name="Zuber A."/>
            <person name="Denarie J."/>
            <person name="Dixon R.A."/>
            <person name="May G.D."/>
            <person name="Schwartz D.C."/>
            <person name="Rogers J."/>
            <person name="Quetier F."/>
            <person name="Town C.D."/>
            <person name="Roe B.A."/>
        </authorList>
    </citation>
    <scope>NUCLEOTIDE SEQUENCE [LARGE SCALE GENOMIC DNA]</scope>
    <source>
        <strain evidence="1">A17</strain>
        <strain evidence="2 3">cv. Jemalong A17</strain>
    </source>
</reference>
<accession>A0A072TKA4</accession>
<keyword evidence="3" id="KW-1185">Reference proteome</keyword>
<sequence>MYLQTHFERIYLYTVRETTMVIADFFSLALQDQHSSNQLKDPTLFKFSVASCFSICVIHTMTDCL</sequence>
<evidence type="ECO:0000313" key="3">
    <source>
        <dbReference type="Proteomes" id="UP000002051"/>
    </source>
</evidence>
<gene>
    <name evidence="1" type="ordered locus">MTR_8g006905</name>
</gene>
<evidence type="ECO:0000313" key="1">
    <source>
        <dbReference type="EMBL" id="KEH17847.1"/>
    </source>
</evidence>
<dbReference type="Proteomes" id="UP000002051">
    <property type="component" value="Chromosome 8"/>
</dbReference>
<reference evidence="1 3" key="2">
    <citation type="journal article" date="2014" name="BMC Genomics">
        <title>An improved genome release (version Mt4.0) for the model legume Medicago truncatula.</title>
        <authorList>
            <person name="Tang H."/>
            <person name="Krishnakumar V."/>
            <person name="Bidwell S."/>
            <person name="Rosen B."/>
            <person name="Chan A."/>
            <person name="Zhou S."/>
            <person name="Gentzbittel L."/>
            <person name="Childs K.L."/>
            <person name="Yandell M."/>
            <person name="Gundlach H."/>
            <person name="Mayer K.F."/>
            <person name="Schwartz D.C."/>
            <person name="Town C.D."/>
        </authorList>
    </citation>
    <scope>GENOME REANNOTATION</scope>
    <source>
        <strain evidence="1">A17</strain>
        <strain evidence="2 3">cv. Jemalong A17</strain>
    </source>
</reference>
<organism evidence="1 3">
    <name type="scientific">Medicago truncatula</name>
    <name type="common">Barrel medic</name>
    <name type="synonym">Medicago tribuloides</name>
    <dbReference type="NCBI Taxonomy" id="3880"/>
    <lineage>
        <taxon>Eukaryota</taxon>
        <taxon>Viridiplantae</taxon>
        <taxon>Streptophyta</taxon>
        <taxon>Embryophyta</taxon>
        <taxon>Tracheophyta</taxon>
        <taxon>Spermatophyta</taxon>
        <taxon>Magnoliopsida</taxon>
        <taxon>eudicotyledons</taxon>
        <taxon>Gunneridae</taxon>
        <taxon>Pentapetalae</taxon>
        <taxon>rosids</taxon>
        <taxon>fabids</taxon>
        <taxon>Fabales</taxon>
        <taxon>Fabaceae</taxon>
        <taxon>Papilionoideae</taxon>
        <taxon>50 kb inversion clade</taxon>
        <taxon>NPAAA clade</taxon>
        <taxon>Hologalegina</taxon>
        <taxon>IRL clade</taxon>
        <taxon>Trifolieae</taxon>
        <taxon>Medicago</taxon>
    </lineage>
</organism>
<dbReference type="EMBL" id="CM001224">
    <property type="protein sequence ID" value="KEH17847.1"/>
    <property type="molecule type" value="Genomic_DNA"/>
</dbReference>
<evidence type="ECO:0000313" key="2">
    <source>
        <dbReference type="EnsemblPlants" id="KEH17847"/>
    </source>
</evidence>
<protein>
    <submittedName>
        <fullName evidence="1 2">Uncharacterized protein</fullName>
    </submittedName>
</protein>
<name>A0A072TKA4_MEDTR</name>
<dbReference type="AlphaFoldDB" id="A0A072TKA4"/>
<dbReference type="EnsemblPlants" id="KEH17847">
    <property type="protein sequence ID" value="KEH17847"/>
    <property type="gene ID" value="MTR_8g006905"/>
</dbReference>
<dbReference type="HOGENOM" id="CLU_2853145_0_0_1"/>
<proteinExistence type="predicted"/>